<dbReference type="InterPro" id="IPR023214">
    <property type="entry name" value="HAD_sf"/>
</dbReference>
<evidence type="ECO:0000256" key="1">
    <source>
        <dbReference type="RuleBase" id="RU365079"/>
    </source>
</evidence>
<keyword evidence="1" id="KW-0496">Mitochondrion</keyword>
<keyword evidence="1" id="KW-0653">Protein transport</keyword>
<evidence type="ECO:0000259" key="2">
    <source>
        <dbReference type="PROSITE" id="PS50969"/>
    </source>
</evidence>
<comment type="subcellular location">
    <subcellularLocation>
        <location evidence="1">Mitochondrion inner membrane</location>
        <topology evidence="1">Single-pass membrane protein</topology>
    </subcellularLocation>
</comment>
<evidence type="ECO:0000313" key="3">
    <source>
        <dbReference type="EMBL" id="KAG2204498.1"/>
    </source>
</evidence>
<proteinExistence type="inferred from homology"/>
<dbReference type="GO" id="GO:0015031">
    <property type="term" value="P:protein transport"/>
    <property type="evidence" value="ECO:0007669"/>
    <property type="project" value="UniProtKB-KW"/>
</dbReference>
<dbReference type="SUPFAM" id="SSF56784">
    <property type="entry name" value="HAD-like"/>
    <property type="match status" value="1"/>
</dbReference>
<dbReference type="EMBL" id="JAEPRC010000196">
    <property type="protein sequence ID" value="KAG2204498.1"/>
    <property type="molecule type" value="Genomic_DNA"/>
</dbReference>
<dbReference type="PROSITE" id="PS01228">
    <property type="entry name" value="COF_1"/>
    <property type="match status" value="1"/>
</dbReference>
<dbReference type="InterPro" id="IPR004274">
    <property type="entry name" value="FCP1_dom"/>
</dbReference>
<keyword evidence="1" id="KW-0813">Transport</keyword>
<dbReference type="OrthoDB" id="1711508at2759"/>
<dbReference type="GO" id="GO:0005744">
    <property type="term" value="C:TIM23 mitochondrial import inner membrane translocase complex"/>
    <property type="evidence" value="ECO:0007669"/>
    <property type="project" value="UniProtKB-UniRule"/>
</dbReference>
<dbReference type="PROSITE" id="PS50969">
    <property type="entry name" value="FCP1"/>
    <property type="match status" value="1"/>
</dbReference>
<dbReference type="Pfam" id="PF03031">
    <property type="entry name" value="NIF"/>
    <property type="match status" value="1"/>
</dbReference>
<dbReference type="AlphaFoldDB" id="A0A8H7R5A8"/>
<gene>
    <name evidence="3" type="ORF">INT46_002145</name>
</gene>
<comment type="similarity">
    <text evidence="1">Belongs to the TIM50 family.</text>
</comment>
<comment type="subunit">
    <text evidence="1">Component of the TIM23 complex.</text>
</comment>
<dbReference type="InterPro" id="IPR036412">
    <property type="entry name" value="HAD-like_sf"/>
</dbReference>
<keyword evidence="1" id="KW-0809">Transit peptide</keyword>
<protein>
    <recommendedName>
        <fullName evidence="1">Mitochondrial import inner membrane translocase subunit TIM50</fullName>
    </recommendedName>
</protein>
<accession>A0A8H7R5A8</accession>
<reference evidence="3" key="1">
    <citation type="submission" date="2020-12" db="EMBL/GenBank/DDBJ databases">
        <title>Metabolic potential, ecology and presence of endohyphal bacteria is reflected in genomic diversity of Mucoromycotina.</title>
        <authorList>
            <person name="Muszewska A."/>
            <person name="Okrasinska A."/>
            <person name="Steczkiewicz K."/>
            <person name="Drgas O."/>
            <person name="Orlowska M."/>
            <person name="Perlinska-Lenart U."/>
            <person name="Aleksandrzak-Piekarczyk T."/>
            <person name="Szatraj K."/>
            <person name="Zielenkiewicz U."/>
            <person name="Pilsyk S."/>
            <person name="Malc E."/>
            <person name="Mieczkowski P."/>
            <person name="Kruszewska J.S."/>
            <person name="Biernat P."/>
            <person name="Pawlowska J."/>
        </authorList>
    </citation>
    <scope>NUCLEOTIDE SEQUENCE</scope>
    <source>
        <strain evidence="3">CBS 226.32</strain>
    </source>
</reference>
<name>A0A8H7R5A8_9FUNG</name>
<dbReference type="InterPro" id="IPR050365">
    <property type="entry name" value="TIM50"/>
</dbReference>
<dbReference type="SMART" id="SM00577">
    <property type="entry name" value="CPDc"/>
    <property type="match status" value="1"/>
</dbReference>
<organism evidence="3 4">
    <name type="scientific">Mucor plumbeus</name>
    <dbReference type="NCBI Taxonomy" id="97098"/>
    <lineage>
        <taxon>Eukaryota</taxon>
        <taxon>Fungi</taxon>
        <taxon>Fungi incertae sedis</taxon>
        <taxon>Mucoromycota</taxon>
        <taxon>Mucoromycotina</taxon>
        <taxon>Mucoromycetes</taxon>
        <taxon>Mucorales</taxon>
        <taxon>Mucorineae</taxon>
        <taxon>Mucoraceae</taxon>
        <taxon>Mucor</taxon>
    </lineage>
</organism>
<comment type="caution">
    <text evidence="3">The sequence shown here is derived from an EMBL/GenBank/DDBJ whole genome shotgun (WGS) entry which is preliminary data.</text>
</comment>
<sequence length="258" mass="29812">MSKKLLSKPTKAYLDTVKIESIKLKNPLKNQLLILDLNGTLVSRVKGNKSMYVRPYCQQFLDYVFNNFHVMLWSSAQPHSVHNMSRLFGKHKEKLSVIWDRTSFGLSKSDYSRKVATIKDLDKVWQHFQGQYDATNTILLDDSPVKAQLQPYNCVHPSEFEHGSSAFVSSGESELLHVLNYLKVLQFQSNVSNYIHQYPYNTLENNTLENTHQMEFYLFTDDYDKVGEIVDLQQQKKKSSKDTSTSALITNMSNLKLQ</sequence>
<comment type="function">
    <text evidence="1">Essential component of the TIM23 complex, a complex that mediates the translocation of transit peptide-containing proteins across the mitochondrial inner membrane.</text>
</comment>
<feature type="domain" description="FCP1 homology" evidence="2">
    <location>
        <begin position="26"/>
        <end position="185"/>
    </location>
</feature>
<evidence type="ECO:0000313" key="4">
    <source>
        <dbReference type="Proteomes" id="UP000650833"/>
    </source>
</evidence>
<keyword evidence="4" id="KW-1185">Reference proteome</keyword>
<dbReference type="Gene3D" id="3.40.50.1000">
    <property type="entry name" value="HAD superfamily/HAD-like"/>
    <property type="match status" value="1"/>
</dbReference>
<dbReference type="Proteomes" id="UP000650833">
    <property type="component" value="Unassembled WGS sequence"/>
</dbReference>
<dbReference type="PANTHER" id="PTHR12210">
    <property type="entry name" value="DULLARD PROTEIN PHOSPHATASE"/>
    <property type="match status" value="1"/>
</dbReference>
<keyword evidence="1" id="KW-0811">Translocation</keyword>